<dbReference type="InterPro" id="IPR050221">
    <property type="entry name" value="26S_Proteasome_ATPase"/>
</dbReference>
<protein>
    <submittedName>
        <fullName evidence="6">ATP-binding protein</fullName>
    </submittedName>
</protein>
<dbReference type="GO" id="GO:0005524">
    <property type="term" value="F:ATP binding"/>
    <property type="evidence" value="ECO:0007669"/>
    <property type="project" value="UniProtKB-KW"/>
</dbReference>
<dbReference type="SMART" id="SM00382">
    <property type="entry name" value="AAA"/>
    <property type="match status" value="1"/>
</dbReference>
<evidence type="ECO:0000256" key="2">
    <source>
        <dbReference type="ARBA" id="ARBA00022741"/>
    </source>
</evidence>
<dbReference type="Gene3D" id="3.40.50.300">
    <property type="entry name" value="P-loop containing nucleotide triphosphate hydrolases"/>
    <property type="match status" value="1"/>
</dbReference>
<dbReference type="Pfam" id="PF00004">
    <property type="entry name" value="AAA"/>
    <property type="match status" value="1"/>
</dbReference>
<keyword evidence="2 4" id="KW-0547">Nucleotide-binding</keyword>
<organism evidence="6 7">
    <name type="scientific">Sphaerochaeta associata</name>
    <dbReference type="NCBI Taxonomy" id="1129264"/>
    <lineage>
        <taxon>Bacteria</taxon>
        <taxon>Pseudomonadati</taxon>
        <taxon>Spirochaetota</taxon>
        <taxon>Spirochaetia</taxon>
        <taxon>Spirochaetales</taxon>
        <taxon>Sphaerochaetaceae</taxon>
        <taxon>Sphaerochaeta</taxon>
    </lineage>
</organism>
<feature type="domain" description="AAA+ ATPase" evidence="5">
    <location>
        <begin position="119"/>
        <end position="251"/>
    </location>
</feature>
<dbReference type="InterPro" id="IPR003593">
    <property type="entry name" value="AAA+_ATPase"/>
</dbReference>
<dbReference type="PANTHER" id="PTHR23073">
    <property type="entry name" value="26S PROTEASOME REGULATORY SUBUNIT"/>
    <property type="match status" value="1"/>
</dbReference>
<evidence type="ECO:0000313" key="6">
    <source>
        <dbReference type="EMBL" id="UOM51401.1"/>
    </source>
</evidence>
<dbReference type="Proteomes" id="UP000829708">
    <property type="component" value="Chromosome"/>
</dbReference>
<dbReference type="CDD" id="cd19481">
    <property type="entry name" value="RecA-like_protease"/>
    <property type="match status" value="1"/>
</dbReference>
<gene>
    <name evidence="6" type="ORF">MUG09_01270</name>
</gene>
<keyword evidence="7" id="KW-1185">Reference proteome</keyword>
<dbReference type="SUPFAM" id="SSF52540">
    <property type="entry name" value="P-loop containing nucleoside triphosphate hydrolases"/>
    <property type="match status" value="1"/>
</dbReference>
<dbReference type="InterPro" id="IPR027417">
    <property type="entry name" value="P-loop_NTPase"/>
</dbReference>
<evidence type="ECO:0000259" key="5">
    <source>
        <dbReference type="SMART" id="SM00382"/>
    </source>
</evidence>
<sequence length="326" mass="36936">MARADLLYELIQHGLAGEKASFRLAAEAICAEERAKQHVILAKKLEELLEQDSQSLETREVAPKPFGLRTLNGASLYQEINPSKRLTQLVLTETTVKICTEVIEEQMRSELLRSYGIEPRNKILLYGPPGNGKTSLAEAIANALMVPLYMVTYDTLIGAYLGETASNLAKLFEYAKTRQCVLFFDEFETLGKERGDRHETGEIKRVVSSLLMNIDALPSYVVVIAATNHEALLDIAAWRRFQVKIELGKPSIDDIQCWLTSFEKRMRFSFNIQLSNLAKRLLGRSYAEVEEFALSIYRQYILKGFITDTKALTKFRLNQDSSLSMH</sequence>
<dbReference type="EMBL" id="CP094929">
    <property type="protein sequence ID" value="UOM51401.1"/>
    <property type="molecule type" value="Genomic_DNA"/>
</dbReference>
<comment type="similarity">
    <text evidence="1 4">Belongs to the AAA ATPase family.</text>
</comment>
<name>A0ABY4DB96_9SPIR</name>
<dbReference type="RefSeq" id="WP_244772770.1">
    <property type="nucleotide sequence ID" value="NZ_CP094929.1"/>
</dbReference>
<evidence type="ECO:0000256" key="3">
    <source>
        <dbReference type="ARBA" id="ARBA00022840"/>
    </source>
</evidence>
<proteinExistence type="inferred from homology"/>
<dbReference type="InterPro" id="IPR003959">
    <property type="entry name" value="ATPase_AAA_core"/>
</dbReference>
<evidence type="ECO:0000313" key="7">
    <source>
        <dbReference type="Proteomes" id="UP000829708"/>
    </source>
</evidence>
<dbReference type="PROSITE" id="PS00674">
    <property type="entry name" value="AAA"/>
    <property type="match status" value="1"/>
</dbReference>
<keyword evidence="3 4" id="KW-0067">ATP-binding</keyword>
<reference evidence="7" key="1">
    <citation type="journal article" date="2024" name="J Bioinform Genom">
        <title>Complete genome sequence of the type strain bacterium Sphaerochaeta associata GLS2t (VKM B-2742)t.</title>
        <authorList>
            <person name="Troshina O.Y."/>
            <person name="Tepeeva A.N."/>
            <person name="Arzamasceva V.O."/>
            <person name="Whitman W.B."/>
            <person name="Varghese N."/>
            <person name="Shapiro N."/>
            <person name="Woyke T."/>
            <person name="Kripides N.C."/>
            <person name="Vasilenko O.V."/>
        </authorList>
    </citation>
    <scope>NUCLEOTIDE SEQUENCE [LARGE SCALE GENOMIC DNA]</scope>
    <source>
        <strain evidence="7">GLS2T</strain>
    </source>
</reference>
<accession>A0ABY4DB96</accession>
<evidence type="ECO:0000256" key="4">
    <source>
        <dbReference type="RuleBase" id="RU003651"/>
    </source>
</evidence>
<dbReference type="InterPro" id="IPR003960">
    <property type="entry name" value="ATPase_AAA_CS"/>
</dbReference>
<evidence type="ECO:0000256" key="1">
    <source>
        <dbReference type="ARBA" id="ARBA00006914"/>
    </source>
</evidence>